<dbReference type="GO" id="GO:0005524">
    <property type="term" value="F:ATP binding"/>
    <property type="evidence" value="ECO:0007669"/>
    <property type="project" value="UniProtKB-KW"/>
</dbReference>
<evidence type="ECO:0000259" key="2">
    <source>
        <dbReference type="PROSITE" id="PS50930"/>
    </source>
</evidence>
<comment type="caution">
    <text evidence="3">The sequence shown here is derived from an EMBL/GenBank/DDBJ whole genome shotgun (WGS) entry which is preliminary data.</text>
</comment>
<dbReference type="InterPro" id="IPR027417">
    <property type="entry name" value="P-loop_NTPase"/>
</dbReference>
<sequence length="339" mass="39833">MALTLKGSGKIIGNKELLPPIDLTVQNGEVAAIQADIEHMDAFLSLFEQDKSYLANEIMYDGNAVAGQNELFIYSPDMGEYPRLTPEKMVRFWGQLYNVDFDTSKILTLTELTHVRTKKIKLLTYYEQKRLQFARSLIQKTRIYVFKEPTYQLDLQSKKVFNHVLEEIKKMHGVVILLTSSLEEGIRLGSKVYRLNDRGMQEVELDEEIIEQEEVRDEIPNDEELFQQRFEKISAKTEDKYILFDPLEIDYIETRERQTVLHVNNEEFYSTVTMKDLETKLLPYGFYRCHRSYLVNLQRVREVIVWSKNSYSLTLDNRNEQVVPLSKSKYGELKALLNW</sequence>
<gene>
    <name evidence="3" type="ORF">JOD17_002176</name>
</gene>
<protein>
    <submittedName>
        <fullName evidence="3">ABC-2 type transport system ATP-binding protein</fullName>
    </submittedName>
</protein>
<dbReference type="InterPro" id="IPR007492">
    <property type="entry name" value="LytTR_DNA-bd_dom"/>
</dbReference>
<dbReference type="Gene3D" id="3.40.50.300">
    <property type="entry name" value="P-loop containing nucleotide triphosphate hydrolases"/>
    <property type="match status" value="1"/>
</dbReference>
<keyword evidence="3" id="KW-0067">ATP-binding</keyword>
<accession>A0ABS2PCC6</accession>
<dbReference type="PROSITE" id="PS50893">
    <property type="entry name" value="ABC_TRANSPORTER_2"/>
    <property type="match status" value="1"/>
</dbReference>
<dbReference type="PIRSF" id="PIRSF036612">
    <property type="entry name" value="ABC_ATP_LytTR"/>
    <property type="match status" value="1"/>
</dbReference>
<evidence type="ECO:0000313" key="4">
    <source>
        <dbReference type="Proteomes" id="UP000741863"/>
    </source>
</evidence>
<proteinExistence type="predicted"/>
<dbReference type="InterPro" id="IPR046947">
    <property type="entry name" value="LytR-like"/>
</dbReference>
<dbReference type="Gene3D" id="2.40.50.1020">
    <property type="entry name" value="LytTr DNA-binding domain"/>
    <property type="match status" value="1"/>
</dbReference>
<dbReference type="EMBL" id="JAFBEC010000006">
    <property type="protein sequence ID" value="MBM7633082.1"/>
    <property type="molecule type" value="Genomic_DNA"/>
</dbReference>
<evidence type="ECO:0000259" key="1">
    <source>
        <dbReference type="PROSITE" id="PS50893"/>
    </source>
</evidence>
<dbReference type="InterPro" id="IPR012046">
    <property type="entry name" value="LytTR_ABC"/>
</dbReference>
<dbReference type="Proteomes" id="UP000741863">
    <property type="component" value="Unassembled WGS sequence"/>
</dbReference>
<dbReference type="SUPFAM" id="SSF52540">
    <property type="entry name" value="P-loop containing nucleoside triphosphate hydrolases"/>
    <property type="match status" value="1"/>
</dbReference>
<evidence type="ECO:0000313" key="3">
    <source>
        <dbReference type="EMBL" id="MBM7633082.1"/>
    </source>
</evidence>
<keyword evidence="3" id="KW-0547">Nucleotide-binding</keyword>
<dbReference type="RefSeq" id="WP_204697625.1">
    <property type="nucleotide sequence ID" value="NZ_JAFBEC010000006.1"/>
</dbReference>
<organism evidence="3 4">
    <name type="scientific">Geomicrobium sediminis</name>
    <dbReference type="NCBI Taxonomy" id="1347788"/>
    <lineage>
        <taxon>Bacteria</taxon>
        <taxon>Bacillati</taxon>
        <taxon>Bacillota</taxon>
        <taxon>Bacilli</taxon>
        <taxon>Bacillales</taxon>
        <taxon>Geomicrobium</taxon>
    </lineage>
</organism>
<dbReference type="PANTHER" id="PTHR37299:SF1">
    <property type="entry name" value="STAGE 0 SPORULATION PROTEIN A HOMOLOG"/>
    <property type="match status" value="1"/>
</dbReference>
<dbReference type="PROSITE" id="PS50930">
    <property type="entry name" value="HTH_LYTTR"/>
    <property type="match status" value="1"/>
</dbReference>
<feature type="domain" description="HTH LytTR-type" evidence="2">
    <location>
        <begin position="233"/>
        <end position="339"/>
    </location>
</feature>
<dbReference type="SMART" id="SM00850">
    <property type="entry name" value="LytTR"/>
    <property type="match status" value="1"/>
</dbReference>
<feature type="domain" description="ABC transporter" evidence="1">
    <location>
        <begin position="3"/>
        <end position="222"/>
    </location>
</feature>
<dbReference type="InterPro" id="IPR003439">
    <property type="entry name" value="ABC_transporter-like_ATP-bd"/>
</dbReference>
<dbReference type="Pfam" id="PF04397">
    <property type="entry name" value="LytTR"/>
    <property type="match status" value="1"/>
</dbReference>
<keyword evidence="4" id="KW-1185">Reference proteome</keyword>
<name>A0ABS2PCC6_9BACL</name>
<reference evidence="3 4" key="1">
    <citation type="submission" date="2021-01" db="EMBL/GenBank/DDBJ databases">
        <title>Genomic Encyclopedia of Type Strains, Phase IV (KMG-IV): sequencing the most valuable type-strain genomes for metagenomic binning, comparative biology and taxonomic classification.</title>
        <authorList>
            <person name="Goeker M."/>
        </authorList>
    </citation>
    <scope>NUCLEOTIDE SEQUENCE [LARGE SCALE GENOMIC DNA]</scope>
    <source>
        <strain evidence="3 4">DSM 25540</strain>
    </source>
</reference>
<dbReference type="PANTHER" id="PTHR37299">
    <property type="entry name" value="TRANSCRIPTIONAL REGULATOR-RELATED"/>
    <property type="match status" value="1"/>
</dbReference>